<reference evidence="1 2" key="1">
    <citation type="journal article" date="2018" name="Genome Announc.">
        <title>Draft Genome Sequence of "Candidatus Phycosocius bacilliformis," an Alphaproteobacterial Ectosymbiont of the Hydrocarbon-Producing Green Alga Botryococcus braunii.</title>
        <authorList>
            <person name="Tanabe Y."/>
            <person name="Yamaguchi H."/>
            <person name="Watanabe M.M."/>
        </authorList>
    </citation>
    <scope>NUCLEOTIDE SEQUENCE [LARGE SCALE GENOMIC DNA]</scope>
    <source>
        <strain evidence="1 2">BOTRYCO-2</strain>
    </source>
</reference>
<name>A0A2P2E5R4_9PROT</name>
<gene>
    <name evidence="1" type="ORF">PbB2_00053</name>
</gene>
<dbReference type="RefSeq" id="WP_108983291.1">
    <property type="nucleotide sequence ID" value="NZ_BFBR01000001.1"/>
</dbReference>
<dbReference type="EMBL" id="BFBR01000001">
    <property type="protein sequence ID" value="GBF56398.1"/>
    <property type="molecule type" value="Genomic_DNA"/>
</dbReference>
<sequence length="146" mass="16196">MTTKPNNNSLKRKLSKLGKLPVDEMAGRSELTMLGMRDQFEDVMHDQIDALAILLKARDPDRIQEIYEVSSQIISSSSFIQADMVCQAAQSMCQVHEIMCSGKWDWDAALVHGKTLQLLASLGRHEVDTGQKLLDGLAALVQAKRA</sequence>
<comment type="caution">
    <text evidence="1">The sequence shown here is derived from an EMBL/GenBank/DDBJ whole genome shotgun (WGS) entry which is preliminary data.</text>
</comment>
<dbReference type="AlphaFoldDB" id="A0A2P2E5R4"/>
<organism evidence="1 2">
    <name type="scientific">Candidatus Phycosocius bacilliformis</name>
    <dbReference type="NCBI Taxonomy" id="1445552"/>
    <lineage>
        <taxon>Bacteria</taxon>
        <taxon>Pseudomonadati</taxon>
        <taxon>Pseudomonadota</taxon>
        <taxon>Alphaproteobacteria</taxon>
        <taxon>Caulobacterales</taxon>
        <taxon>Caulobacterales incertae sedis</taxon>
        <taxon>Candidatus Phycosocius</taxon>
    </lineage>
</organism>
<proteinExistence type="predicted"/>
<protein>
    <recommendedName>
        <fullName evidence="3">Chemotaxis protein CheE</fullName>
    </recommendedName>
</protein>
<keyword evidence="2" id="KW-1185">Reference proteome</keyword>
<evidence type="ECO:0000313" key="2">
    <source>
        <dbReference type="Proteomes" id="UP000245086"/>
    </source>
</evidence>
<dbReference type="Proteomes" id="UP000245086">
    <property type="component" value="Unassembled WGS sequence"/>
</dbReference>
<evidence type="ECO:0000313" key="1">
    <source>
        <dbReference type="EMBL" id="GBF56398.1"/>
    </source>
</evidence>
<accession>A0A2P2E5R4</accession>
<evidence type="ECO:0008006" key="3">
    <source>
        <dbReference type="Google" id="ProtNLM"/>
    </source>
</evidence>